<proteinExistence type="predicted"/>
<dbReference type="Proteomes" id="UP001604336">
    <property type="component" value="Unassembled WGS sequence"/>
</dbReference>
<protein>
    <submittedName>
        <fullName evidence="1">Uncharacterized protein</fullName>
    </submittedName>
</protein>
<name>A0ABD1UKM8_9LAMI</name>
<accession>A0ABD1UKM8</accession>
<organism evidence="1 2">
    <name type="scientific">Abeliophyllum distichum</name>
    <dbReference type="NCBI Taxonomy" id="126358"/>
    <lineage>
        <taxon>Eukaryota</taxon>
        <taxon>Viridiplantae</taxon>
        <taxon>Streptophyta</taxon>
        <taxon>Embryophyta</taxon>
        <taxon>Tracheophyta</taxon>
        <taxon>Spermatophyta</taxon>
        <taxon>Magnoliopsida</taxon>
        <taxon>eudicotyledons</taxon>
        <taxon>Gunneridae</taxon>
        <taxon>Pentapetalae</taxon>
        <taxon>asterids</taxon>
        <taxon>lamiids</taxon>
        <taxon>Lamiales</taxon>
        <taxon>Oleaceae</taxon>
        <taxon>Forsythieae</taxon>
        <taxon>Abeliophyllum</taxon>
    </lineage>
</organism>
<comment type="caution">
    <text evidence="1">The sequence shown here is derived from an EMBL/GenBank/DDBJ whole genome shotgun (WGS) entry which is preliminary data.</text>
</comment>
<gene>
    <name evidence="1" type="ORF">Adt_10663</name>
</gene>
<dbReference type="PANTHER" id="PTHR35505">
    <property type="entry name" value="OS01G0600300 PROTEIN"/>
    <property type="match status" value="1"/>
</dbReference>
<evidence type="ECO:0000313" key="1">
    <source>
        <dbReference type="EMBL" id="KAL2525609.1"/>
    </source>
</evidence>
<reference evidence="2" key="1">
    <citation type="submission" date="2024-07" db="EMBL/GenBank/DDBJ databases">
        <title>Two chromosome-level genome assemblies of Korean endemic species Abeliophyllum distichum and Forsythia ovata (Oleaceae).</title>
        <authorList>
            <person name="Jang H."/>
        </authorList>
    </citation>
    <scope>NUCLEOTIDE SEQUENCE [LARGE SCALE GENOMIC DNA]</scope>
</reference>
<dbReference type="EMBL" id="JBFOLK010000003">
    <property type="protein sequence ID" value="KAL2525609.1"/>
    <property type="molecule type" value="Genomic_DNA"/>
</dbReference>
<keyword evidence="2" id="KW-1185">Reference proteome</keyword>
<dbReference type="AlphaFoldDB" id="A0ABD1UKM8"/>
<dbReference type="PANTHER" id="PTHR35505:SF1">
    <property type="entry name" value="SNF2 DOMAIN PROTEIN"/>
    <property type="match status" value="1"/>
</dbReference>
<evidence type="ECO:0000313" key="2">
    <source>
        <dbReference type="Proteomes" id="UP001604336"/>
    </source>
</evidence>
<sequence>MLDPPLEITWFYSAVTFHTSKLGPKNDPSTRIVVAKDLLNLLISCSNLSSASKKIALLAPVVYELYNVLYDMSKHGFSLRMEVVDLVEKIVSYIMVYCGIDDYANGIVEIDNSVLFFEDLVRVWTVDRGGGSSKYGEDLRVFFPVLSDGVWNGMNTRCGIGELAGIVLYEVFLLRLCLKFGSGGSREELLKDTQNLAVHTIKGFQNLYFLEMLLNMLLEPSLPVSTLLSSDDAIFLQKVLYDAVILVDHSYLHLPRWIQPVDSYSRNLALVWSLVADNAIHLARETCDQARAISYVNAFSGSRLVTELIKWITVQARMQEENSRPSTPKALIKWLFVLEDQGIRVFDRDISTLRAKALICKARMDGEFPECKPDEKNLQQNMFCYLENGCNKDTKMDGLSNNGLPASVCMTNARIDGGRKRKEGLNDKWESRVKHVKYNFLGGSFSDKFLPFLNDDGMRCGNEVKNLVSDDDMEVLG</sequence>